<dbReference type="GO" id="GO:0005886">
    <property type="term" value="C:plasma membrane"/>
    <property type="evidence" value="ECO:0007669"/>
    <property type="project" value="UniProtKB-SubCell"/>
</dbReference>
<evidence type="ECO:0000259" key="9">
    <source>
        <dbReference type="PROSITE" id="PS50928"/>
    </source>
</evidence>
<feature type="transmembrane region" description="Helical" evidence="8">
    <location>
        <begin position="380"/>
        <end position="404"/>
    </location>
</feature>
<evidence type="ECO:0000256" key="8">
    <source>
        <dbReference type="SAM" id="Phobius"/>
    </source>
</evidence>
<feature type="transmembrane region" description="Helical" evidence="8">
    <location>
        <begin position="207"/>
        <end position="230"/>
    </location>
</feature>
<feature type="transmembrane region" description="Helical" evidence="8">
    <location>
        <begin position="29"/>
        <end position="47"/>
    </location>
</feature>
<keyword evidence="2" id="KW-0813">Transport</keyword>
<dbReference type="GO" id="GO:0055085">
    <property type="term" value="P:transmembrane transport"/>
    <property type="evidence" value="ECO:0007669"/>
    <property type="project" value="InterPro"/>
</dbReference>
<feature type="transmembrane region" description="Helical" evidence="8">
    <location>
        <begin position="515"/>
        <end position="535"/>
    </location>
</feature>
<reference evidence="10" key="1">
    <citation type="submission" date="2018-06" db="EMBL/GenBank/DDBJ databases">
        <authorList>
            <person name="Zhirakovskaya E."/>
        </authorList>
    </citation>
    <scope>NUCLEOTIDE SEQUENCE</scope>
</reference>
<evidence type="ECO:0000256" key="7">
    <source>
        <dbReference type="ARBA" id="ARBA00023136"/>
    </source>
</evidence>
<dbReference type="EMBL" id="UOFS01000034">
    <property type="protein sequence ID" value="VAW97829.1"/>
    <property type="molecule type" value="Genomic_DNA"/>
</dbReference>
<feature type="transmembrane region" description="Helical" evidence="8">
    <location>
        <begin position="152"/>
        <end position="174"/>
    </location>
</feature>
<evidence type="ECO:0000256" key="1">
    <source>
        <dbReference type="ARBA" id="ARBA00004429"/>
    </source>
</evidence>
<accession>A0A3B1AHP7</accession>
<dbReference type="CDD" id="cd06261">
    <property type="entry name" value="TM_PBP2"/>
    <property type="match status" value="2"/>
</dbReference>
<keyword evidence="5 8" id="KW-0812">Transmembrane</keyword>
<feature type="transmembrane region" description="Helical" evidence="8">
    <location>
        <begin position="105"/>
        <end position="125"/>
    </location>
</feature>
<dbReference type="Pfam" id="PF00528">
    <property type="entry name" value="BPD_transp_1"/>
    <property type="match status" value="2"/>
</dbReference>
<sequence length="543" mass="61060">MNLNIVASLANNDSSIISRLLRLSPSSRAFLSFVVVSIACVPLIFVIDSSLQLSFDKWLNLWSTRLFGLMWNTLSLAILVAIGALILGVTTAWILVRREFVGRRLAMWFLILPLTIPTYVFSYIYTNLLDDDGWLNLLWKFVFGELSLPPDLYNIFGVAFVLTLAGFSYVFLLVHDALTRTKQNLEEAAQIQGASKRQIFFSINLPLLRPAIAASMAMVVLHVLSDFGAVSTLRFQTFTLSIFNQMNGRFDYNAAAGLSLVLVSLSLSFLILERFFRSRQRYFSGSQSRTIKRRPVTKLELIFIWCWLGTISLFSFFLPLAWMISWSVESWLQGLINVEFWSYVGNSLSVSFITAFVTVFLALPIALYHARKRNLLSQSYVQLSSVGFVLPGPVIALGILVFILAWLEPFYGGLMALVLAMVIRFLPLAVQSQESAVQQITPNLELAGRSLGATAWENLWRVILPSIRGGMFTAWVLVFIDTLKELPATIILRPIGFDTLPVRIWIEASEEMLELAAPAALLLVICTLPVLWFLLKPMQSPEN</sequence>
<gene>
    <name evidence="10" type="ORF">MNBD_GAMMA22-361</name>
</gene>
<dbReference type="PANTHER" id="PTHR43357:SF3">
    <property type="entry name" value="FE(3+)-TRANSPORT SYSTEM PERMEASE PROTEIN FBPB 2"/>
    <property type="match status" value="1"/>
</dbReference>
<dbReference type="InterPro" id="IPR000515">
    <property type="entry name" value="MetI-like"/>
</dbReference>
<feature type="transmembrane region" description="Helical" evidence="8">
    <location>
        <begin position="348"/>
        <end position="368"/>
    </location>
</feature>
<protein>
    <submittedName>
        <fullName evidence="10">Ferric iron ABC transporter, permease protein</fullName>
    </submittedName>
</protein>
<feature type="domain" description="ABC transmembrane type-1" evidence="9">
    <location>
        <begin position="344"/>
        <end position="534"/>
    </location>
</feature>
<evidence type="ECO:0000256" key="2">
    <source>
        <dbReference type="ARBA" id="ARBA00022448"/>
    </source>
</evidence>
<evidence type="ECO:0000256" key="6">
    <source>
        <dbReference type="ARBA" id="ARBA00022989"/>
    </source>
</evidence>
<evidence type="ECO:0000256" key="4">
    <source>
        <dbReference type="ARBA" id="ARBA00022519"/>
    </source>
</evidence>
<dbReference type="AlphaFoldDB" id="A0A3B1AHP7"/>
<feature type="transmembrane region" description="Helical" evidence="8">
    <location>
        <begin position="67"/>
        <end position="96"/>
    </location>
</feature>
<feature type="domain" description="ABC transmembrane type-1" evidence="9">
    <location>
        <begin position="70"/>
        <end position="271"/>
    </location>
</feature>
<proteinExistence type="predicted"/>
<keyword evidence="3" id="KW-1003">Cell membrane</keyword>
<name>A0A3B1AHP7_9ZZZZ</name>
<dbReference type="Gene3D" id="1.10.3720.10">
    <property type="entry name" value="MetI-like"/>
    <property type="match status" value="2"/>
</dbReference>
<keyword evidence="4" id="KW-0997">Cell inner membrane</keyword>
<evidence type="ECO:0000313" key="10">
    <source>
        <dbReference type="EMBL" id="VAW97829.1"/>
    </source>
</evidence>
<keyword evidence="6 8" id="KW-1133">Transmembrane helix</keyword>
<organism evidence="10">
    <name type="scientific">hydrothermal vent metagenome</name>
    <dbReference type="NCBI Taxonomy" id="652676"/>
    <lineage>
        <taxon>unclassified sequences</taxon>
        <taxon>metagenomes</taxon>
        <taxon>ecological metagenomes</taxon>
    </lineage>
</organism>
<feature type="transmembrane region" description="Helical" evidence="8">
    <location>
        <begin position="410"/>
        <end position="430"/>
    </location>
</feature>
<dbReference type="InterPro" id="IPR035906">
    <property type="entry name" value="MetI-like_sf"/>
</dbReference>
<feature type="transmembrane region" description="Helical" evidence="8">
    <location>
        <begin position="302"/>
        <end position="328"/>
    </location>
</feature>
<keyword evidence="7 8" id="KW-0472">Membrane</keyword>
<dbReference type="PROSITE" id="PS50928">
    <property type="entry name" value="ABC_TM1"/>
    <property type="match status" value="2"/>
</dbReference>
<dbReference type="PANTHER" id="PTHR43357">
    <property type="entry name" value="INNER MEMBRANE ABC TRANSPORTER PERMEASE PROTEIN YDCV"/>
    <property type="match status" value="1"/>
</dbReference>
<dbReference type="SUPFAM" id="SSF161098">
    <property type="entry name" value="MetI-like"/>
    <property type="match status" value="2"/>
</dbReference>
<evidence type="ECO:0000256" key="5">
    <source>
        <dbReference type="ARBA" id="ARBA00022692"/>
    </source>
</evidence>
<comment type="subcellular location">
    <subcellularLocation>
        <location evidence="1">Cell inner membrane</location>
        <topology evidence="1">Multi-pass membrane protein</topology>
    </subcellularLocation>
</comment>
<evidence type="ECO:0000256" key="3">
    <source>
        <dbReference type="ARBA" id="ARBA00022475"/>
    </source>
</evidence>
<feature type="transmembrane region" description="Helical" evidence="8">
    <location>
        <begin position="250"/>
        <end position="272"/>
    </location>
</feature>